<evidence type="ECO:0000256" key="4">
    <source>
        <dbReference type="ARBA" id="ARBA00022692"/>
    </source>
</evidence>
<dbReference type="Gene3D" id="3.30.1330.60">
    <property type="entry name" value="OmpA-like domain"/>
    <property type="match status" value="1"/>
</dbReference>
<keyword evidence="4 8" id="KW-0812">Transmembrane</keyword>
<dbReference type="InterPro" id="IPR006665">
    <property type="entry name" value="OmpA-like"/>
</dbReference>
<dbReference type="InterPro" id="IPR050330">
    <property type="entry name" value="Bact_OuterMem_StrucFunc"/>
</dbReference>
<proteinExistence type="inferred from homology"/>
<dbReference type="InterPro" id="IPR025713">
    <property type="entry name" value="MotB-like_N_dom"/>
</dbReference>
<protein>
    <submittedName>
        <fullName evidence="10">OmpA family protein</fullName>
    </submittedName>
</protein>
<comment type="similarity">
    <text evidence="2">Belongs to the MotB family.</text>
</comment>
<evidence type="ECO:0000256" key="5">
    <source>
        <dbReference type="ARBA" id="ARBA00022989"/>
    </source>
</evidence>
<dbReference type="PANTHER" id="PTHR30329">
    <property type="entry name" value="STATOR ELEMENT OF FLAGELLAR MOTOR COMPLEX"/>
    <property type="match status" value="1"/>
</dbReference>
<dbReference type="Pfam" id="PF00691">
    <property type="entry name" value="OmpA"/>
    <property type="match status" value="1"/>
</dbReference>
<evidence type="ECO:0000313" key="10">
    <source>
        <dbReference type="EMBL" id="WOJ93321.1"/>
    </source>
</evidence>
<dbReference type="RefSeq" id="WP_407347970.1">
    <property type="nucleotide sequence ID" value="NZ_CP136864.1"/>
</dbReference>
<keyword evidence="3" id="KW-1003">Cell membrane</keyword>
<dbReference type="SUPFAM" id="SSF103088">
    <property type="entry name" value="OmpA-like"/>
    <property type="match status" value="1"/>
</dbReference>
<dbReference type="InterPro" id="IPR036737">
    <property type="entry name" value="OmpA-like_sf"/>
</dbReference>
<evidence type="ECO:0000256" key="8">
    <source>
        <dbReference type="SAM" id="Phobius"/>
    </source>
</evidence>
<evidence type="ECO:0000313" key="11">
    <source>
        <dbReference type="Proteomes" id="UP001626537"/>
    </source>
</evidence>
<evidence type="ECO:0000256" key="3">
    <source>
        <dbReference type="ARBA" id="ARBA00022475"/>
    </source>
</evidence>
<dbReference type="Pfam" id="PF13677">
    <property type="entry name" value="MotB_plug"/>
    <property type="match status" value="1"/>
</dbReference>
<evidence type="ECO:0000256" key="2">
    <source>
        <dbReference type="ARBA" id="ARBA00008914"/>
    </source>
</evidence>
<dbReference type="CDD" id="cd07185">
    <property type="entry name" value="OmpA_C-like"/>
    <property type="match status" value="1"/>
</dbReference>
<dbReference type="PROSITE" id="PS51123">
    <property type="entry name" value="OMPA_2"/>
    <property type="match status" value="1"/>
</dbReference>
<keyword evidence="5 8" id="KW-1133">Transmembrane helix</keyword>
<feature type="domain" description="OmpA-like" evidence="9">
    <location>
        <begin position="142"/>
        <end position="262"/>
    </location>
</feature>
<gene>
    <name evidence="10" type="ORF">R0135_16280</name>
</gene>
<comment type="subcellular location">
    <subcellularLocation>
        <location evidence="1">Cell membrane</location>
        <topology evidence="1">Single-pass membrane protein</topology>
    </subcellularLocation>
</comment>
<dbReference type="PANTHER" id="PTHR30329:SF20">
    <property type="entry name" value="EXPORTED PROTEIN"/>
    <property type="match status" value="1"/>
</dbReference>
<evidence type="ECO:0000256" key="6">
    <source>
        <dbReference type="ARBA" id="ARBA00023136"/>
    </source>
</evidence>
<name>A0ABZ0I2N2_9GAMM</name>
<evidence type="ECO:0000256" key="1">
    <source>
        <dbReference type="ARBA" id="ARBA00004162"/>
    </source>
</evidence>
<organism evidence="10 11">
    <name type="scientific">Congregibacter variabilis</name>
    <dbReference type="NCBI Taxonomy" id="3081200"/>
    <lineage>
        <taxon>Bacteria</taxon>
        <taxon>Pseudomonadati</taxon>
        <taxon>Pseudomonadota</taxon>
        <taxon>Gammaproteobacteria</taxon>
        <taxon>Cellvibrionales</taxon>
        <taxon>Halieaceae</taxon>
        <taxon>Congregibacter</taxon>
    </lineage>
</organism>
<dbReference type="EMBL" id="CP136864">
    <property type="protein sequence ID" value="WOJ93321.1"/>
    <property type="molecule type" value="Genomic_DNA"/>
</dbReference>
<sequence length="270" mass="28945">MSRRKPPESVDSHDRWLVSYADFITLLFAFFVVMYSTSAVNVGDFRVLSDSIVQAFGLPGVSYDPSRPDGDGSQSSRLGIPQAAVADAASRVPLLSAANTELPEADLGDISAEKEITGVEAALQTSIGDLIAPDRFAVTGNDKWLEIKIPARMLFPSGSRSLLASSIPMLQRLADTLKALPNEVVVQGHTDNQPIRNGLFPSNWELSTARSAAIARIFEEEGVDPAKLSAVGFGPNRPIADNTSEEGRAENRRVVVLVRSVLLSQVVGDG</sequence>
<evidence type="ECO:0000256" key="7">
    <source>
        <dbReference type="PROSITE-ProRule" id="PRU00473"/>
    </source>
</evidence>
<evidence type="ECO:0000259" key="9">
    <source>
        <dbReference type="PROSITE" id="PS51123"/>
    </source>
</evidence>
<keyword evidence="6 7" id="KW-0472">Membrane</keyword>
<accession>A0ABZ0I2N2</accession>
<dbReference type="Proteomes" id="UP001626537">
    <property type="component" value="Chromosome"/>
</dbReference>
<reference evidence="10 11" key="1">
    <citation type="submission" date="2023-10" db="EMBL/GenBank/DDBJ databases">
        <title>Two novel species belonging to the OM43/NOR5 clade.</title>
        <authorList>
            <person name="Park M."/>
        </authorList>
    </citation>
    <scope>NUCLEOTIDE SEQUENCE [LARGE SCALE GENOMIC DNA]</scope>
    <source>
        <strain evidence="10 11">IMCC43200</strain>
    </source>
</reference>
<keyword evidence="11" id="KW-1185">Reference proteome</keyword>
<feature type="transmembrane region" description="Helical" evidence="8">
    <location>
        <begin position="20"/>
        <end position="42"/>
    </location>
</feature>